<feature type="chain" id="PRO_5003288209" evidence="1">
    <location>
        <begin position="18"/>
        <end position="130"/>
    </location>
</feature>
<organism evidence="2 3">
    <name type="scientific">Trichophyton equinum (strain ATCC MYA-4606 / CBS 127.97)</name>
    <name type="common">Horse ringworm fungus</name>
    <dbReference type="NCBI Taxonomy" id="559882"/>
    <lineage>
        <taxon>Eukaryota</taxon>
        <taxon>Fungi</taxon>
        <taxon>Dikarya</taxon>
        <taxon>Ascomycota</taxon>
        <taxon>Pezizomycotina</taxon>
        <taxon>Eurotiomycetes</taxon>
        <taxon>Eurotiomycetidae</taxon>
        <taxon>Onygenales</taxon>
        <taxon>Arthrodermataceae</taxon>
        <taxon>Trichophyton</taxon>
    </lineage>
</organism>
<evidence type="ECO:0000313" key="2">
    <source>
        <dbReference type="EMBL" id="EGE02881.1"/>
    </source>
</evidence>
<dbReference type="Proteomes" id="UP000009169">
    <property type="component" value="Unassembled WGS sequence"/>
</dbReference>
<dbReference type="AlphaFoldDB" id="F2PLW3"/>
<dbReference type="VEuPathDB" id="FungiDB:TEQG_01919"/>
<keyword evidence="1" id="KW-0732">Signal</keyword>
<dbReference type="HOGENOM" id="CLU_176482_0_0_1"/>
<protein>
    <submittedName>
        <fullName evidence="2">Uncharacterized protein</fullName>
    </submittedName>
</protein>
<reference evidence="3" key="1">
    <citation type="journal article" date="2012" name="MBio">
        <title>Comparative genome analysis of Trichophyton rubrum and related dermatophytes reveals candidate genes involved in infection.</title>
        <authorList>
            <person name="Martinez D.A."/>
            <person name="Oliver B.G."/>
            <person name="Graeser Y."/>
            <person name="Goldberg J.M."/>
            <person name="Li W."/>
            <person name="Martinez-Rossi N.M."/>
            <person name="Monod M."/>
            <person name="Shelest E."/>
            <person name="Barton R.C."/>
            <person name="Birch E."/>
            <person name="Brakhage A.A."/>
            <person name="Chen Z."/>
            <person name="Gurr S.J."/>
            <person name="Heiman D."/>
            <person name="Heitman J."/>
            <person name="Kosti I."/>
            <person name="Rossi A."/>
            <person name="Saif S."/>
            <person name="Samalova M."/>
            <person name="Saunders C.W."/>
            <person name="Shea T."/>
            <person name="Summerbell R.C."/>
            <person name="Xu J."/>
            <person name="Young S."/>
            <person name="Zeng Q."/>
            <person name="Birren B.W."/>
            <person name="Cuomo C.A."/>
            <person name="White T.C."/>
        </authorList>
    </citation>
    <scope>NUCLEOTIDE SEQUENCE [LARGE SCALE GENOMIC DNA]</scope>
    <source>
        <strain evidence="3">ATCC MYA-4606 / CBS 127.97</strain>
    </source>
</reference>
<sequence>MVSLKLAAILLIPSVIAGVVKRQDDSQILAYLDGECADALDHIVPPDVCDNRFSGNEEINSIKIPEGVVCTLYANYNCQREGPKISGPRCFELGSSADSYQCARSHVNEITHMMSFSEITFFLYWDSLYI</sequence>
<evidence type="ECO:0000256" key="1">
    <source>
        <dbReference type="SAM" id="SignalP"/>
    </source>
</evidence>
<gene>
    <name evidence="2" type="ORF">TEQG_01919</name>
</gene>
<proteinExistence type="predicted"/>
<accession>F2PLW3</accession>
<feature type="signal peptide" evidence="1">
    <location>
        <begin position="1"/>
        <end position="17"/>
    </location>
</feature>
<dbReference type="OrthoDB" id="10435517at2759"/>
<evidence type="ECO:0000313" key="3">
    <source>
        <dbReference type="Proteomes" id="UP000009169"/>
    </source>
</evidence>
<name>F2PLW3_TRIEC</name>
<dbReference type="EMBL" id="DS995724">
    <property type="protein sequence ID" value="EGE02881.1"/>
    <property type="molecule type" value="Genomic_DNA"/>
</dbReference>
<keyword evidence="3" id="KW-1185">Reference proteome</keyword>